<dbReference type="AlphaFoldDB" id="A0A0B7G3A9"/>
<sequence>MIKARQVSSHLPSRLTTPFDLDPIHFTPHLHTLTLSLEAQASSSFTVSFHPKSSYLARKLLSVSQVPGLFDVRDV</sequence>
<organism evidence="2 3">
    <name type="scientific">Thanatephorus cucumeris (strain AG1-IB / isolate 7/3/14)</name>
    <name type="common">Lettuce bottom rot fungus</name>
    <name type="synonym">Rhizoctonia solani</name>
    <dbReference type="NCBI Taxonomy" id="1108050"/>
    <lineage>
        <taxon>Eukaryota</taxon>
        <taxon>Fungi</taxon>
        <taxon>Dikarya</taxon>
        <taxon>Basidiomycota</taxon>
        <taxon>Agaricomycotina</taxon>
        <taxon>Agaricomycetes</taxon>
        <taxon>Cantharellales</taxon>
        <taxon>Ceratobasidiaceae</taxon>
        <taxon>Rhizoctonia</taxon>
        <taxon>Rhizoctonia solani AG-1</taxon>
    </lineage>
</organism>
<proteinExistence type="predicted"/>
<accession>A0A0B7G3A9</accession>
<dbReference type="EMBL" id="LN679859">
    <property type="protein sequence ID" value="CEL62988.1"/>
    <property type="molecule type" value="Genomic_DNA"/>
</dbReference>
<evidence type="ECO:0000256" key="1">
    <source>
        <dbReference type="SAM" id="MobiDB-lite"/>
    </source>
</evidence>
<evidence type="ECO:0000313" key="2">
    <source>
        <dbReference type="EMBL" id="CEL62988.1"/>
    </source>
</evidence>
<reference evidence="2 3" key="1">
    <citation type="submission" date="2014-11" db="EMBL/GenBank/DDBJ databases">
        <authorList>
            <person name="Wibberg Daniel"/>
        </authorList>
    </citation>
    <scope>NUCLEOTIDE SEQUENCE [LARGE SCALE GENOMIC DNA]</scope>
    <source>
        <strain evidence="2">Rhizoctonia solani AG1-IB 7/3/14</strain>
    </source>
</reference>
<dbReference type="Proteomes" id="UP000059188">
    <property type="component" value="Unassembled WGS sequence"/>
</dbReference>
<evidence type="ECO:0000313" key="3">
    <source>
        <dbReference type="Proteomes" id="UP000059188"/>
    </source>
</evidence>
<feature type="compositionally biased region" description="Polar residues" evidence="1">
    <location>
        <begin position="1"/>
        <end position="16"/>
    </location>
</feature>
<keyword evidence="3" id="KW-1185">Reference proteome</keyword>
<protein>
    <submittedName>
        <fullName evidence="2">Uncharacterized protein</fullName>
    </submittedName>
</protein>
<name>A0A0B7G3A9_THACB</name>
<feature type="region of interest" description="Disordered" evidence="1">
    <location>
        <begin position="1"/>
        <end position="20"/>
    </location>
</feature>
<gene>
    <name evidence="2" type="ORF">RSOLAG1IB_12619</name>
</gene>